<proteinExistence type="inferred from homology"/>
<dbReference type="InterPro" id="IPR037150">
    <property type="entry name" value="H-NS_C_dom_sf"/>
</dbReference>
<evidence type="ECO:0000259" key="5">
    <source>
        <dbReference type="SMART" id="SM00528"/>
    </source>
</evidence>
<reference evidence="6" key="1">
    <citation type="submission" date="2020-12" db="EMBL/GenBank/DDBJ databases">
        <title>The genome sequence of Inhella sp. 1Y17.</title>
        <authorList>
            <person name="Liu Y."/>
        </authorList>
    </citation>
    <scope>NUCLEOTIDE SEQUENCE</scope>
    <source>
        <strain evidence="6">1Y17</strain>
    </source>
</reference>
<evidence type="ECO:0000256" key="3">
    <source>
        <dbReference type="ARBA" id="ARBA00022490"/>
    </source>
</evidence>
<keyword evidence="4" id="KW-0238">DNA-binding</keyword>
<dbReference type="GO" id="GO:0009295">
    <property type="term" value="C:nucleoid"/>
    <property type="evidence" value="ECO:0007669"/>
    <property type="project" value="UniProtKB-SubCell"/>
</dbReference>
<comment type="caution">
    <text evidence="6">The sequence shown here is derived from an EMBL/GenBank/DDBJ whole genome shotgun (WGS) entry which is preliminary data.</text>
</comment>
<comment type="subcellular location">
    <subcellularLocation>
        <location evidence="1">Cytoplasm</location>
        <location evidence="1">Nucleoid</location>
    </subcellularLocation>
</comment>
<dbReference type="Pfam" id="PF00816">
    <property type="entry name" value="Histone_HNS"/>
    <property type="match status" value="1"/>
</dbReference>
<dbReference type="Gene3D" id="4.10.430.10">
    <property type="entry name" value="Histone-like protein H-NS, C-terminal domain"/>
    <property type="match status" value="1"/>
</dbReference>
<dbReference type="InterPro" id="IPR027444">
    <property type="entry name" value="H-NS_C_dom"/>
</dbReference>
<keyword evidence="3" id="KW-0963">Cytoplasm</keyword>
<name>A0A931J7S0_9BURK</name>
<gene>
    <name evidence="6" type="ORF">I7X39_12285</name>
</gene>
<dbReference type="EMBL" id="JAEDAK010000007">
    <property type="protein sequence ID" value="MBH9577680.1"/>
    <property type="molecule type" value="Genomic_DNA"/>
</dbReference>
<dbReference type="AlphaFoldDB" id="A0A931J7S0"/>
<dbReference type="Proteomes" id="UP000613266">
    <property type="component" value="Unassembled WGS sequence"/>
</dbReference>
<comment type="similarity">
    <text evidence="2">Belongs to the histone-like protein H-NS family.</text>
</comment>
<dbReference type="SMART" id="SM00528">
    <property type="entry name" value="HNS"/>
    <property type="match status" value="1"/>
</dbReference>
<dbReference type="PANTHER" id="PTHR38097:SF2">
    <property type="entry name" value="DNA-BINDING PROTEIN STPA"/>
    <property type="match status" value="1"/>
</dbReference>
<dbReference type="GO" id="GO:0003677">
    <property type="term" value="F:DNA binding"/>
    <property type="evidence" value="ECO:0007669"/>
    <property type="project" value="UniProtKB-KW"/>
</dbReference>
<organism evidence="6 7">
    <name type="scientific">Inhella proteolytica</name>
    <dbReference type="NCBI Taxonomy" id="2795029"/>
    <lineage>
        <taxon>Bacteria</taxon>
        <taxon>Pseudomonadati</taxon>
        <taxon>Pseudomonadota</taxon>
        <taxon>Betaproteobacteria</taxon>
        <taxon>Burkholderiales</taxon>
        <taxon>Sphaerotilaceae</taxon>
        <taxon>Inhella</taxon>
    </lineage>
</organism>
<evidence type="ECO:0000313" key="7">
    <source>
        <dbReference type="Proteomes" id="UP000613266"/>
    </source>
</evidence>
<accession>A0A931J7S0</accession>
<protein>
    <submittedName>
        <fullName evidence="6">H-NS histone family protein</fullName>
    </submittedName>
</protein>
<sequence length="100" mass="10731">MATLQELMAQRAALDQQIAETKDRERGEAIAKVRALMSEFGLTPADLSLRSGRTATKAPSKVAAKYRNKATGETWSGRGLQPKWLKAALAGGAKLSDFAV</sequence>
<evidence type="ECO:0000256" key="1">
    <source>
        <dbReference type="ARBA" id="ARBA00004453"/>
    </source>
</evidence>
<evidence type="ECO:0000256" key="2">
    <source>
        <dbReference type="ARBA" id="ARBA00010610"/>
    </source>
</evidence>
<feature type="domain" description="DNA-binding protein H-NS-like C-terminal" evidence="5">
    <location>
        <begin position="56"/>
        <end position="100"/>
    </location>
</feature>
<evidence type="ECO:0000313" key="6">
    <source>
        <dbReference type="EMBL" id="MBH9577680.1"/>
    </source>
</evidence>
<dbReference type="SUPFAM" id="SSF81273">
    <property type="entry name" value="H-NS histone-like proteins"/>
    <property type="match status" value="1"/>
</dbReference>
<evidence type="ECO:0000256" key="4">
    <source>
        <dbReference type="ARBA" id="ARBA00023125"/>
    </source>
</evidence>
<dbReference type="PANTHER" id="PTHR38097">
    <property type="match status" value="1"/>
</dbReference>
<keyword evidence="7" id="KW-1185">Reference proteome</keyword>